<accession>A0A4Y5YFH9</accession>
<protein>
    <recommendedName>
        <fullName evidence="9">L-cysteine desulfhydrase Cds1</fullName>
        <ecNumber evidence="9">4.4.1.1</ecNumber>
    </recommendedName>
</protein>
<comment type="pathway">
    <text evidence="3">Amino-acid biosynthesis; L-cysteine biosynthesis; L-cysteine from L-serine: step 2/2.</text>
</comment>
<comment type="catalytic activity">
    <reaction evidence="7">
        <text>O-acetyl-L-serine + hydrogen sulfide = L-cysteine + acetate</text>
        <dbReference type="Rhea" id="RHEA:14829"/>
        <dbReference type="ChEBI" id="CHEBI:29919"/>
        <dbReference type="ChEBI" id="CHEBI:30089"/>
        <dbReference type="ChEBI" id="CHEBI:35235"/>
        <dbReference type="ChEBI" id="CHEBI:58340"/>
        <dbReference type="EC" id="2.5.1.47"/>
    </reaction>
</comment>
<comment type="catalytic activity">
    <reaction evidence="9">
        <text>L-cysteine + H2O = hydrogen sulfide + pyruvate + NH4(+) + H(+)</text>
        <dbReference type="Rhea" id="RHEA:24931"/>
        <dbReference type="ChEBI" id="CHEBI:15361"/>
        <dbReference type="ChEBI" id="CHEBI:15377"/>
        <dbReference type="ChEBI" id="CHEBI:15378"/>
        <dbReference type="ChEBI" id="CHEBI:28938"/>
        <dbReference type="ChEBI" id="CHEBI:29919"/>
        <dbReference type="ChEBI" id="CHEBI:35235"/>
        <dbReference type="EC" id="4.4.1.1"/>
    </reaction>
</comment>
<evidence type="ECO:0000256" key="9">
    <source>
        <dbReference type="HAMAP-Rule" id="MF_00868"/>
    </source>
</evidence>
<evidence type="ECO:0000313" key="12">
    <source>
        <dbReference type="Proteomes" id="UP000319809"/>
    </source>
</evidence>
<keyword evidence="6 9" id="KW-0456">Lyase</keyword>
<evidence type="ECO:0000259" key="10">
    <source>
        <dbReference type="Pfam" id="PF00291"/>
    </source>
</evidence>
<keyword evidence="5 9" id="KW-0663">Pyridoxal phosphate</keyword>
<dbReference type="InterPro" id="IPR050214">
    <property type="entry name" value="Cys_Synth/Cystath_Beta-Synth"/>
</dbReference>
<dbReference type="GO" id="GO:0005737">
    <property type="term" value="C:cytoplasm"/>
    <property type="evidence" value="ECO:0007669"/>
    <property type="project" value="UniProtKB-SubCell"/>
</dbReference>
<comment type="subcellular location">
    <subcellularLocation>
        <location evidence="2">Cytoplasm</location>
    </subcellularLocation>
</comment>
<reference evidence="11 12" key="1">
    <citation type="submission" date="2019-06" db="EMBL/GenBank/DDBJ databases">
        <title>The genome of Shewanella sp. SM1901.</title>
        <authorList>
            <person name="Cha Q."/>
        </authorList>
    </citation>
    <scope>NUCLEOTIDE SEQUENCE [LARGE SCALE GENOMIC DNA]</scope>
    <source>
        <strain evidence="11 12">SM1901</strain>
    </source>
</reference>
<evidence type="ECO:0000256" key="5">
    <source>
        <dbReference type="ARBA" id="ARBA00022898"/>
    </source>
</evidence>
<evidence type="ECO:0000256" key="1">
    <source>
        <dbReference type="ARBA" id="ARBA00001933"/>
    </source>
</evidence>
<dbReference type="Proteomes" id="UP000319809">
    <property type="component" value="Chromosome"/>
</dbReference>
<feature type="modified residue" description="N6-(pyridoxal phosphate)lysine" evidence="9">
    <location>
        <position position="52"/>
    </location>
</feature>
<gene>
    <name evidence="9" type="primary">cds1</name>
    <name evidence="11" type="ORF">FH971_10575</name>
</gene>
<dbReference type="EMBL" id="CP041036">
    <property type="protein sequence ID" value="QDE31378.1"/>
    <property type="molecule type" value="Genomic_DNA"/>
</dbReference>
<keyword evidence="4 9" id="KW-0963">Cytoplasm</keyword>
<dbReference type="RefSeq" id="WP_140234270.1">
    <property type="nucleotide sequence ID" value="NZ_CP041036.1"/>
</dbReference>
<dbReference type="GO" id="GO:0004124">
    <property type="term" value="F:cysteine synthase activity"/>
    <property type="evidence" value="ECO:0007669"/>
    <property type="project" value="UniProtKB-EC"/>
</dbReference>
<dbReference type="InterPro" id="IPR001926">
    <property type="entry name" value="TrpB-like_PALP"/>
</dbReference>
<keyword evidence="12" id="KW-1185">Reference proteome</keyword>
<dbReference type="GO" id="GO:0019450">
    <property type="term" value="P:L-cysteine catabolic process to pyruvate"/>
    <property type="evidence" value="ECO:0007669"/>
    <property type="project" value="UniProtKB-UniRule"/>
</dbReference>
<dbReference type="InterPro" id="IPR047586">
    <property type="entry name" value="Cds1"/>
</dbReference>
<name>A0A4Y5YFH9_9GAMM</name>
<dbReference type="FunFam" id="3.40.50.1100:FF:000015">
    <property type="entry name" value="Cysteine synthase B"/>
    <property type="match status" value="1"/>
</dbReference>
<sequence>MSSTWVNQAIAKIEADYQRSADTHLIKLDLPQLGGIDVYLKDESTHPTGSLKHRLARSLFLYALCNGWIKQNTPIIESSSGSTAVSEAYFARLLGLPFIAVMPSTTAKKKIQQIEFYGGQCYFVENGSQMYPESARLANELKGHYIDQFTYAERATDWRGNNNIADSIFNQMEKEPHPIPTWIVMSPGTGGTSATIGRYIRYQQQTTQLCVVDPENSVFYDYFNSGDASIVCNKNSKIEGIGRPRVEPSFIAGVVDSMIKIPDAASVATIQWLEQLLGRKTGASTGTNLYGALLLATKMRQAGQTGSIVTLICDSGDRYLDTYYDPEWVNSNIGCFKHYQDKLLKFNDTGLLI</sequence>
<evidence type="ECO:0000256" key="6">
    <source>
        <dbReference type="ARBA" id="ARBA00023239"/>
    </source>
</evidence>
<evidence type="ECO:0000256" key="4">
    <source>
        <dbReference type="ARBA" id="ARBA00022490"/>
    </source>
</evidence>
<comment type="function">
    <text evidence="8">A cysteine desulfhydrase that generates hydrogen sulfide, H(2)S. The H(2)S produced by this enzyme stimulates respiration in M.tuberculosis, mediated primarily via cytochrome bd with a lesser contribution from cytochrome bc1/aa3. H(2)S modulates the balance between respiration and glycolysis, and also contributes to redox homeostasis. Probably eliminates toxic levels of Cys (which can induce oxidative stress).</text>
</comment>
<evidence type="ECO:0000256" key="3">
    <source>
        <dbReference type="ARBA" id="ARBA00004962"/>
    </source>
</evidence>
<evidence type="ECO:0000256" key="2">
    <source>
        <dbReference type="ARBA" id="ARBA00004496"/>
    </source>
</evidence>
<organism evidence="11 12">
    <name type="scientific">Shewanella polaris</name>
    <dbReference type="NCBI Taxonomy" id="2588449"/>
    <lineage>
        <taxon>Bacteria</taxon>
        <taxon>Pseudomonadati</taxon>
        <taxon>Pseudomonadota</taxon>
        <taxon>Gammaproteobacteria</taxon>
        <taxon>Alteromonadales</taxon>
        <taxon>Shewanellaceae</taxon>
        <taxon>Shewanella</taxon>
    </lineage>
</organism>
<proteinExistence type="inferred from homology"/>
<dbReference type="HAMAP" id="MF_00868">
    <property type="entry name" value="Cds1"/>
    <property type="match status" value="1"/>
</dbReference>
<dbReference type="KEGG" id="spol:FH971_10575"/>
<dbReference type="Gene3D" id="3.40.50.1100">
    <property type="match status" value="2"/>
</dbReference>
<comment type="function">
    <text evidence="9">A cysteine desulfhydrase that generates hydrogen sulfide, H(2)S. The H(2)S produced by this enzyme may modulate central metabolism.</text>
</comment>
<evidence type="ECO:0000256" key="7">
    <source>
        <dbReference type="ARBA" id="ARBA00047931"/>
    </source>
</evidence>
<dbReference type="EC" id="4.4.1.1" evidence="9"/>
<dbReference type="GO" id="GO:0016829">
    <property type="term" value="F:lyase activity"/>
    <property type="evidence" value="ECO:0007669"/>
    <property type="project" value="UniProtKB-KW"/>
</dbReference>
<dbReference type="Pfam" id="PF00291">
    <property type="entry name" value="PALP"/>
    <property type="match status" value="1"/>
</dbReference>
<comment type="cofactor">
    <cofactor evidence="1 9">
        <name>pyridoxal 5'-phosphate</name>
        <dbReference type="ChEBI" id="CHEBI:597326"/>
    </cofactor>
</comment>
<evidence type="ECO:0000256" key="8">
    <source>
        <dbReference type="ARBA" id="ARBA00055251"/>
    </source>
</evidence>
<dbReference type="PANTHER" id="PTHR10314">
    <property type="entry name" value="CYSTATHIONINE BETA-SYNTHASE"/>
    <property type="match status" value="1"/>
</dbReference>
<dbReference type="SUPFAM" id="SSF53686">
    <property type="entry name" value="Tryptophan synthase beta subunit-like PLP-dependent enzymes"/>
    <property type="match status" value="1"/>
</dbReference>
<feature type="domain" description="Tryptophan synthase beta chain-like PALP" evidence="10">
    <location>
        <begin position="23"/>
        <end position="314"/>
    </location>
</feature>
<dbReference type="InterPro" id="IPR036052">
    <property type="entry name" value="TrpB-like_PALP_sf"/>
</dbReference>
<evidence type="ECO:0000313" key="11">
    <source>
        <dbReference type="EMBL" id="QDE31378.1"/>
    </source>
</evidence>
<dbReference type="GO" id="GO:0030170">
    <property type="term" value="F:pyridoxal phosphate binding"/>
    <property type="evidence" value="ECO:0007669"/>
    <property type="project" value="UniProtKB-UniRule"/>
</dbReference>
<comment type="similarity">
    <text evidence="9">Belongs to the cysteine synthase/cystathionine beta-synthase family. Cds1 subfamily.</text>
</comment>
<dbReference type="AlphaFoldDB" id="A0A4Y5YFH9"/>